<dbReference type="CDD" id="cd00090">
    <property type="entry name" value="HTH_ARSR"/>
    <property type="match status" value="1"/>
</dbReference>
<dbReference type="Pfam" id="PF01047">
    <property type="entry name" value="MarR"/>
    <property type="match status" value="1"/>
</dbReference>
<keyword evidence="2" id="KW-0238">DNA-binding</keyword>
<keyword evidence="1" id="KW-0805">Transcription regulation</keyword>
<keyword evidence="3" id="KW-0804">Transcription</keyword>
<protein>
    <submittedName>
        <fullName evidence="5">MarR family transcriptional regulator</fullName>
    </submittedName>
</protein>
<feature type="domain" description="HTH marR-type" evidence="4">
    <location>
        <begin position="3"/>
        <end position="138"/>
    </location>
</feature>
<dbReference type="PANTHER" id="PTHR42756:SF1">
    <property type="entry name" value="TRANSCRIPTIONAL REPRESSOR OF EMRAB OPERON"/>
    <property type="match status" value="1"/>
</dbReference>
<dbReference type="Proteomes" id="UP000315215">
    <property type="component" value="Chromosome"/>
</dbReference>
<dbReference type="InterPro" id="IPR023187">
    <property type="entry name" value="Tscrpt_reg_MarR-type_CS"/>
</dbReference>
<dbReference type="InterPro" id="IPR036388">
    <property type="entry name" value="WH-like_DNA-bd_sf"/>
</dbReference>
<dbReference type="KEGG" id="aqt:FN924_00445"/>
<accession>A0A516KBS5</accession>
<dbReference type="InterPro" id="IPR011991">
    <property type="entry name" value="ArsR-like_HTH"/>
</dbReference>
<evidence type="ECO:0000256" key="2">
    <source>
        <dbReference type="ARBA" id="ARBA00023125"/>
    </source>
</evidence>
<dbReference type="InterPro" id="IPR036390">
    <property type="entry name" value="WH_DNA-bd_sf"/>
</dbReference>
<dbReference type="GO" id="GO:0003700">
    <property type="term" value="F:DNA-binding transcription factor activity"/>
    <property type="evidence" value="ECO:0007669"/>
    <property type="project" value="InterPro"/>
</dbReference>
<sequence length="149" mass="17193">MDKNEKITRIIQSFRAVNRNFLIHIKRNANDLGVTTLQLQILKILHENPEMGLVELANKIESSKSTVSETVERLVKAGYIERKRSPKDRRALVMRLTDRGETEKAEAHKEYMKRLSGLDALDDKEVQTLLSLHEKIIQNIKTDGDEKNE</sequence>
<gene>
    <name evidence="5" type="ORF">FN924_00445</name>
</gene>
<evidence type="ECO:0000256" key="3">
    <source>
        <dbReference type="ARBA" id="ARBA00023163"/>
    </source>
</evidence>
<dbReference type="GO" id="GO:0003677">
    <property type="term" value="F:DNA binding"/>
    <property type="evidence" value="ECO:0007669"/>
    <property type="project" value="UniProtKB-KW"/>
</dbReference>
<dbReference type="SMART" id="SM00347">
    <property type="entry name" value="HTH_MARR"/>
    <property type="match status" value="1"/>
</dbReference>
<proteinExistence type="predicted"/>
<organism evidence="5 6">
    <name type="scientific">Radiobacillus deserti</name>
    <dbReference type="NCBI Taxonomy" id="2594883"/>
    <lineage>
        <taxon>Bacteria</taxon>
        <taxon>Bacillati</taxon>
        <taxon>Bacillota</taxon>
        <taxon>Bacilli</taxon>
        <taxon>Bacillales</taxon>
        <taxon>Bacillaceae</taxon>
        <taxon>Radiobacillus</taxon>
    </lineage>
</organism>
<dbReference type="OrthoDB" id="2361333at2"/>
<name>A0A516KBS5_9BACI</name>
<dbReference type="AlphaFoldDB" id="A0A516KBS5"/>
<dbReference type="PROSITE" id="PS01117">
    <property type="entry name" value="HTH_MARR_1"/>
    <property type="match status" value="1"/>
</dbReference>
<dbReference type="Gene3D" id="1.10.10.10">
    <property type="entry name" value="Winged helix-like DNA-binding domain superfamily/Winged helix DNA-binding domain"/>
    <property type="match status" value="1"/>
</dbReference>
<dbReference type="PROSITE" id="PS50995">
    <property type="entry name" value="HTH_MARR_2"/>
    <property type="match status" value="1"/>
</dbReference>
<dbReference type="EMBL" id="CP041666">
    <property type="protein sequence ID" value="QDP38840.1"/>
    <property type="molecule type" value="Genomic_DNA"/>
</dbReference>
<keyword evidence="6" id="KW-1185">Reference proteome</keyword>
<dbReference type="PRINTS" id="PR00598">
    <property type="entry name" value="HTHMARR"/>
</dbReference>
<dbReference type="RefSeq" id="WP_143891593.1">
    <property type="nucleotide sequence ID" value="NZ_CP041666.1"/>
</dbReference>
<dbReference type="InterPro" id="IPR000835">
    <property type="entry name" value="HTH_MarR-typ"/>
</dbReference>
<reference evidence="5 6" key="1">
    <citation type="submission" date="2019-07" db="EMBL/GenBank/DDBJ databases">
        <authorList>
            <person name="Li J."/>
        </authorList>
    </citation>
    <scope>NUCLEOTIDE SEQUENCE [LARGE SCALE GENOMIC DNA]</scope>
    <source>
        <strain evidence="5 6">TKL69</strain>
    </source>
</reference>
<evidence type="ECO:0000313" key="6">
    <source>
        <dbReference type="Proteomes" id="UP000315215"/>
    </source>
</evidence>
<evidence type="ECO:0000256" key="1">
    <source>
        <dbReference type="ARBA" id="ARBA00023015"/>
    </source>
</evidence>
<dbReference type="PANTHER" id="PTHR42756">
    <property type="entry name" value="TRANSCRIPTIONAL REGULATOR, MARR"/>
    <property type="match status" value="1"/>
</dbReference>
<evidence type="ECO:0000313" key="5">
    <source>
        <dbReference type="EMBL" id="QDP38840.1"/>
    </source>
</evidence>
<dbReference type="SUPFAM" id="SSF46785">
    <property type="entry name" value="Winged helix' DNA-binding domain"/>
    <property type="match status" value="1"/>
</dbReference>
<evidence type="ECO:0000259" key="4">
    <source>
        <dbReference type="PROSITE" id="PS50995"/>
    </source>
</evidence>